<protein>
    <submittedName>
        <fullName evidence="5">Large subunit ribosomal protein L27e</fullName>
    </submittedName>
</protein>
<dbReference type="InterPro" id="IPR038655">
    <property type="entry name" value="Ribosomal_eL27_sf"/>
</dbReference>
<dbReference type="GO" id="GO:0005840">
    <property type="term" value="C:ribosome"/>
    <property type="evidence" value="ECO:0007669"/>
    <property type="project" value="UniProtKB-KW"/>
</dbReference>
<dbReference type="GO" id="GO:1990904">
    <property type="term" value="C:ribonucleoprotein complex"/>
    <property type="evidence" value="ECO:0007669"/>
    <property type="project" value="UniProtKB-KW"/>
</dbReference>
<evidence type="ECO:0000256" key="1">
    <source>
        <dbReference type="ARBA" id="ARBA00009124"/>
    </source>
</evidence>
<keyword evidence="2 5" id="KW-0689">Ribosomal protein</keyword>
<reference evidence="5" key="1">
    <citation type="submission" date="2014-05" db="EMBL/GenBank/DDBJ databases">
        <title>The transcriptome of the halophilic microalga Tetraselmis sp. GSL018 isolated from the Great Salt Lake, Utah.</title>
        <authorList>
            <person name="Jinkerson R.E."/>
            <person name="D'Adamo S."/>
            <person name="Posewitz M.C."/>
        </authorList>
    </citation>
    <scope>NUCLEOTIDE SEQUENCE</scope>
    <source>
        <strain evidence="5">GSL018</strain>
    </source>
</reference>
<dbReference type="SUPFAM" id="SSF50104">
    <property type="entry name" value="Translation proteins SH3-like domain"/>
    <property type="match status" value="1"/>
</dbReference>
<evidence type="ECO:0000256" key="3">
    <source>
        <dbReference type="ARBA" id="ARBA00023274"/>
    </source>
</evidence>
<evidence type="ECO:0000313" key="5">
    <source>
        <dbReference type="EMBL" id="JAC72142.1"/>
    </source>
</evidence>
<dbReference type="InterPro" id="IPR001141">
    <property type="entry name" value="Ribosomal_eL27"/>
</dbReference>
<dbReference type="InterPro" id="IPR041991">
    <property type="entry name" value="Ribosomal_eL27_KOW"/>
</dbReference>
<sequence length="158" mass="17981">MAANSSSLAGCSDSSYHQPHLHAMVKFLKPNKVVILLAGRYAGKKAVIVKNFDDGTNTRKYGHALVCGLSKEPRKVIKKQSKKKQARRSSLKTFVKLVNYNHIMPTRYSLDVDLKAVVTPDVAENSTKRTEARKEAKKLMEDKFKTGKHRWFFTKLRF</sequence>
<organism evidence="5">
    <name type="scientific">Tetraselmis sp. GSL018</name>
    <dbReference type="NCBI Taxonomy" id="582737"/>
    <lineage>
        <taxon>Eukaryota</taxon>
        <taxon>Viridiplantae</taxon>
        <taxon>Chlorophyta</taxon>
        <taxon>core chlorophytes</taxon>
        <taxon>Chlorodendrophyceae</taxon>
        <taxon>Chlorodendrales</taxon>
        <taxon>Chlorodendraceae</taxon>
        <taxon>Tetraselmis</taxon>
    </lineage>
</organism>
<dbReference type="CDD" id="cd06090">
    <property type="entry name" value="KOW_RPL27"/>
    <property type="match status" value="1"/>
</dbReference>
<dbReference type="GO" id="GO:0003735">
    <property type="term" value="F:structural constituent of ribosome"/>
    <property type="evidence" value="ECO:0007669"/>
    <property type="project" value="InterPro"/>
</dbReference>
<dbReference type="InterPro" id="IPR005824">
    <property type="entry name" value="KOW"/>
</dbReference>
<name>A0A061RGW1_9CHLO</name>
<dbReference type="FunFam" id="2.30.30.770:FF:000001">
    <property type="entry name" value="60S ribosomal protein L27"/>
    <property type="match status" value="1"/>
</dbReference>
<comment type="similarity">
    <text evidence="1">Belongs to the eukaryotic ribosomal protein eL27 family.</text>
</comment>
<dbReference type="PANTHER" id="PTHR10497">
    <property type="entry name" value="60S RIBOSOMAL PROTEIN L27"/>
    <property type="match status" value="1"/>
</dbReference>
<dbReference type="EMBL" id="GBEZ01013885">
    <property type="protein sequence ID" value="JAC72142.1"/>
    <property type="molecule type" value="Transcribed_RNA"/>
</dbReference>
<accession>A0A061RGW1</accession>
<feature type="domain" description="KOW" evidence="4">
    <location>
        <begin position="30"/>
        <end position="55"/>
    </location>
</feature>
<dbReference type="GO" id="GO:0006412">
    <property type="term" value="P:translation"/>
    <property type="evidence" value="ECO:0007669"/>
    <property type="project" value="InterPro"/>
</dbReference>
<evidence type="ECO:0000259" key="4">
    <source>
        <dbReference type="Pfam" id="PF00467"/>
    </source>
</evidence>
<keyword evidence="3" id="KW-0687">Ribonucleoprotein</keyword>
<gene>
    <name evidence="5" type="primary">RPL27</name>
    <name evidence="5" type="ORF">TSPGSL018_391</name>
</gene>
<dbReference type="Gene3D" id="2.30.30.770">
    <property type="match status" value="1"/>
</dbReference>
<dbReference type="Pfam" id="PF01777">
    <property type="entry name" value="Ribosomal_L27e"/>
    <property type="match status" value="1"/>
</dbReference>
<dbReference type="Pfam" id="PF00467">
    <property type="entry name" value="KOW"/>
    <property type="match status" value="1"/>
</dbReference>
<proteinExistence type="inferred from homology"/>
<dbReference type="AlphaFoldDB" id="A0A061RGW1"/>
<dbReference type="InterPro" id="IPR008991">
    <property type="entry name" value="Translation_prot_SH3-like_sf"/>
</dbReference>
<evidence type="ECO:0000256" key="2">
    <source>
        <dbReference type="ARBA" id="ARBA00022980"/>
    </source>
</evidence>